<evidence type="ECO:0000313" key="2">
    <source>
        <dbReference type="EMBL" id="OAV89663.1"/>
    </source>
</evidence>
<reference evidence="2" key="2">
    <citation type="submission" date="2016-05" db="EMBL/GenBank/DDBJ databases">
        <title>Comparative analysis highlights variable genome content of wheat rusts and divergence of the mating loci.</title>
        <authorList>
            <person name="Cuomo C.A."/>
            <person name="Bakkeren G."/>
            <person name="Szabo L."/>
            <person name="Khalil H."/>
            <person name="Joly D."/>
            <person name="Goldberg J."/>
            <person name="Young S."/>
            <person name="Zeng Q."/>
            <person name="Fellers J."/>
        </authorList>
    </citation>
    <scope>NUCLEOTIDE SEQUENCE [LARGE SCALE GENOMIC DNA]</scope>
    <source>
        <strain evidence="2">1-1 BBBD Race 1</strain>
    </source>
</reference>
<dbReference type="Proteomes" id="UP000005240">
    <property type="component" value="Unassembled WGS sequence"/>
</dbReference>
<dbReference type="AlphaFoldDB" id="A0A180GCL8"/>
<reference evidence="2" key="1">
    <citation type="submission" date="2009-11" db="EMBL/GenBank/DDBJ databases">
        <authorList>
            <consortium name="The Broad Institute Genome Sequencing Platform"/>
            <person name="Ward D."/>
            <person name="Feldgarden M."/>
            <person name="Earl A."/>
            <person name="Young S.K."/>
            <person name="Zeng Q."/>
            <person name="Koehrsen M."/>
            <person name="Alvarado L."/>
            <person name="Berlin A."/>
            <person name="Bochicchio J."/>
            <person name="Borenstein D."/>
            <person name="Chapman S.B."/>
            <person name="Chen Z."/>
            <person name="Engels R."/>
            <person name="Freedman E."/>
            <person name="Gellesch M."/>
            <person name="Goldberg J."/>
            <person name="Griggs A."/>
            <person name="Gujja S."/>
            <person name="Heilman E."/>
            <person name="Heiman D."/>
            <person name="Hepburn T."/>
            <person name="Howarth C."/>
            <person name="Jen D."/>
            <person name="Larson L."/>
            <person name="Lewis B."/>
            <person name="Mehta T."/>
            <person name="Park D."/>
            <person name="Pearson M."/>
            <person name="Roberts A."/>
            <person name="Saif S."/>
            <person name="Shea T."/>
            <person name="Shenoy N."/>
            <person name="Sisk P."/>
            <person name="Stolte C."/>
            <person name="Sykes S."/>
            <person name="Thomson T."/>
            <person name="Walk T."/>
            <person name="White J."/>
            <person name="Yandava C."/>
            <person name="Izard J."/>
            <person name="Baranova O.V."/>
            <person name="Blanton J.M."/>
            <person name="Tanner A.C."/>
            <person name="Dewhirst F.E."/>
            <person name="Haas B."/>
            <person name="Nusbaum C."/>
            <person name="Birren B."/>
        </authorList>
    </citation>
    <scope>NUCLEOTIDE SEQUENCE [LARGE SCALE GENOMIC DNA]</scope>
    <source>
        <strain evidence="2">1-1 BBBD Race 1</strain>
    </source>
</reference>
<reference evidence="3 4" key="3">
    <citation type="journal article" date="2017" name="G3 (Bethesda)">
        <title>Comparative analysis highlights variable genome content of wheat rusts and divergence of the mating loci.</title>
        <authorList>
            <person name="Cuomo C.A."/>
            <person name="Bakkeren G."/>
            <person name="Khalil H.B."/>
            <person name="Panwar V."/>
            <person name="Joly D."/>
            <person name="Linning R."/>
            <person name="Sakthikumar S."/>
            <person name="Song X."/>
            <person name="Adiconis X."/>
            <person name="Fan L."/>
            <person name="Goldberg J.M."/>
            <person name="Levin J.Z."/>
            <person name="Young S."/>
            <person name="Zeng Q."/>
            <person name="Anikster Y."/>
            <person name="Bruce M."/>
            <person name="Wang M."/>
            <person name="Yin C."/>
            <person name="McCallum B."/>
            <person name="Szabo L.J."/>
            <person name="Hulbert S."/>
            <person name="Chen X."/>
            <person name="Fellers J.P."/>
        </authorList>
    </citation>
    <scope>NUCLEOTIDE SEQUENCE</scope>
    <source>
        <strain evidence="4">Isolate 1-1 / race 1 (BBBD)</strain>
        <strain evidence="3">isolate 1-1 / race 1 (BBBD)</strain>
    </source>
</reference>
<reference evidence="3" key="4">
    <citation type="submission" date="2025-05" db="UniProtKB">
        <authorList>
            <consortium name="EnsemblFungi"/>
        </authorList>
    </citation>
    <scope>IDENTIFICATION</scope>
    <source>
        <strain evidence="3">isolate 1-1 / race 1 (BBBD)</strain>
    </source>
</reference>
<proteinExistence type="predicted"/>
<feature type="chain" id="PRO_5008109781" description="Secreted protein" evidence="1">
    <location>
        <begin position="22"/>
        <end position="133"/>
    </location>
</feature>
<evidence type="ECO:0000256" key="1">
    <source>
        <dbReference type="SAM" id="SignalP"/>
    </source>
</evidence>
<gene>
    <name evidence="2" type="ORF">PTTG_12430</name>
</gene>
<evidence type="ECO:0008006" key="5">
    <source>
        <dbReference type="Google" id="ProtNLM"/>
    </source>
</evidence>
<evidence type="ECO:0000313" key="4">
    <source>
        <dbReference type="Proteomes" id="UP000005240"/>
    </source>
</evidence>
<keyword evidence="1" id="KW-0732">Signal</keyword>
<keyword evidence="4" id="KW-1185">Reference proteome</keyword>
<dbReference type="OrthoDB" id="2495178at2759"/>
<organism evidence="2">
    <name type="scientific">Puccinia triticina (isolate 1-1 / race 1 (BBBD))</name>
    <name type="common">Brown leaf rust fungus</name>
    <dbReference type="NCBI Taxonomy" id="630390"/>
    <lineage>
        <taxon>Eukaryota</taxon>
        <taxon>Fungi</taxon>
        <taxon>Dikarya</taxon>
        <taxon>Basidiomycota</taxon>
        <taxon>Pucciniomycotina</taxon>
        <taxon>Pucciniomycetes</taxon>
        <taxon>Pucciniales</taxon>
        <taxon>Pucciniaceae</taxon>
        <taxon>Puccinia</taxon>
    </lineage>
</organism>
<dbReference type="EMBL" id="ADAS02000121">
    <property type="protein sequence ID" value="OAV89663.1"/>
    <property type="molecule type" value="Genomic_DNA"/>
</dbReference>
<dbReference type="EnsemblFungi" id="PTTG_12430-t43_1">
    <property type="protein sequence ID" value="PTTG_12430-t43_1-p1"/>
    <property type="gene ID" value="PTTG_12430"/>
</dbReference>
<evidence type="ECO:0000313" key="3">
    <source>
        <dbReference type="EnsemblFungi" id="PTTG_12430-t43_1-p1"/>
    </source>
</evidence>
<dbReference type="VEuPathDB" id="FungiDB:PTTG_12430"/>
<protein>
    <recommendedName>
        <fullName evidence="5">Secreted protein</fullName>
    </recommendedName>
</protein>
<feature type="signal peptide" evidence="1">
    <location>
        <begin position="1"/>
        <end position="21"/>
    </location>
</feature>
<name>A0A180GCL8_PUCT1</name>
<accession>A0A180GCL8</accession>
<sequence length="133" mass="14831">MQLFNLLQLLTVILISTTINCDVFVCPTPADRQNAINDPNRFTPRDAGYCARPISGAERKEDRKLGYSTLDGYAAWVVRAWPVRGGATCDGMMVHGRGQHAQFRFCSVRGLISDSLSETKMTQRDINILTTHV</sequence>